<comment type="caution">
    <text evidence="1">The sequence shown here is derived from an EMBL/GenBank/DDBJ whole genome shotgun (WGS) entry which is preliminary data.</text>
</comment>
<dbReference type="EMBL" id="WTYH01000001">
    <property type="protein sequence ID" value="MXO92288.1"/>
    <property type="molecule type" value="Genomic_DNA"/>
</dbReference>
<sequence length="130" mass="12551">MMVSFSFEMVVSGICCLIAALATRGRAAALTDALRVAVLREAGFLDAGFTGLPEALPALAAALSAGAFVAEGLLAGFATVSVDAGLASSVVAFGALSAASAFDVSTCGFAVAGLATESAAVASGAWESVG</sequence>
<proteinExistence type="predicted"/>
<gene>
    <name evidence="1" type="ORF">GRI62_01540</name>
</gene>
<evidence type="ECO:0000313" key="2">
    <source>
        <dbReference type="Proteomes" id="UP000460626"/>
    </source>
</evidence>
<dbReference type="RefSeq" id="WP_160731783.1">
    <property type="nucleotide sequence ID" value="NZ_BMJK01000001.1"/>
</dbReference>
<name>A0A844ZX25_9SPHN</name>
<reference evidence="1 2" key="1">
    <citation type="submission" date="2019-12" db="EMBL/GenBank/DDBJ databases">
        <title>Genomic-based taxomic classification of the family Erythrobacteraceae.</title>
        <authorList>
            <person name="Xu L."/>
        </authorList>
    </citation>
    <scope>NUCLEOTIDE SEQUENCE [LARGE SCALE GENOMIC DNA]</scope>
    <source>
        <strain evidence="1 2">RC4-10-4</strain>
    </source>
</reference>
<keyword evidence="2" id="KW-1185">Reference proteome</keyword>
<dbReference type="AlphaFoldDB" id="A0A844ZX25"/>
<protein>
    <submittedName>
        <fullName evidence="1">Uncharacterized protein</fullName>
    </submittedName>
</protein>
<evidence type="ECO:0000313" key="1">
    <source>
        <dbReference type="EMBL" id="MXO92288.1"/>
    </source>
</evidence>
<accession>A0A844ZX25</accession>
<organism evidence="1 2">
    <name type="scientific">Aurantiacibacter arachoides</name>
    <dbReference type="NCBI Taxonomy" id="1850444"/>
    <lineage>
        <taxon>Bacteria</taxon>
        <taxon>Pseudomonadati</taxon>
        <taxon>Pseudomonadota</taxon>
        <taxon>Alphaproteobacteria</taxon>
        <taxon>Sphingomonadales</taxon>
        <taxon>Erythrobacteraceae</taxon>
        <taxon>Aurantiacibacter</taxon>
    </lineage>
</organism>
<dbReference type="Proteomes" id="UP000460626">
    <property type="component" value="Unassembled WGS sequence"/>
</dbReference>